<dbReference type="PROSITE" id="PS00194">
    <property type="entry name" value="THIOREDOXIN_1"/>
    <property type="match status" value="1"/>
</dbReference>
<dbReference type="EMBL" id="VOBQ01000017">
    <property type="protein sequence ID" value="TWO68841.1"/>
    <property type="molecule type" value="Genomic_DNA"/>
</dbReference>
<dbReference type="AlphaFoldDB" id="A0A562ZK93"/>
<dbReference type="GO" id="GO:0015036">
    <property type="term" value="F:disulfide oxidoreductase activity"/>
    <property type="evidence" value="ECO:0007669"/>
    <property type="project" value="UniProtKB-ARBA"/>
</dbReference>
<keyword evidence="2" id="KW-0201">Cytochrome c-type biogenesis</keyword>
<proteinExistence type="predicted"/>
<evidence type="ECO:0000256" key="2">
    <source>
        <dbReference type="ARBA" id="ARBA00022748"/>
    </source>
</evidence>
<dbReference type="PANTHER" id="PTHR42852:SF6">
    <property type="entry name" value="THIOL:DISULFIDE INTERCHANGE PROTEIN DSBE"/>
    <property type="match status" value="1"/>
</dbReference>
<evidence type="ECO:0000256" key="4">
    <source>
        <dbReference type="ARBA" id="ARBA00023284"/>
    </source>
</evidence>
<sequence length="167" mass="17671">MTGAVAAGAVAAGAGVAWWRLQPGAADDAAVQALWALSFQTPQGTALPLAAMRGRPLLMNFWATWCPPCVEEMPLLDGFFRQHSPKGWQVVGLAIDQPSAVRTFLARRPVTFPIGMAGLEGTELTKQLGNLTGGLPFTVVFGPDGAVRQRRMGRVSEADLAAWAQAS</sequence>
<name>A0A562ZK93_9BURK</name>
<keyword evidence="7" id="KW-1185">Reference proteome</keyword>
<dbReference type="Proteomes" id="UP000318199">
    <property type="component" value="Unassembled WGS sequence"/>
</dbReference>
<dbReference type="Gene3D" id="3.40.30.10">
    <property type="entry name" value="Glutaredoxin"/>
    <property type="match status" value="1"/>
</dbReference>
<dbReference type="OrthoDB" id="9811352at2"/>
<dbReference type="GO" id="GO:0017004">
    <property type="term" value="P:cytochrome complex assembly"/>
    <property type="evidence" value="ECO:0007669"/>
    <property type="project" value="UniProtKB-KW"/>
</dbReference>
<feature type="domain" description="Thioredoxin" evidence="5">
    <location>
        <begin position="28"/>
        <end position="167"/>
    </location>
</feature>
<organism evidence="6 7">
    <name type="scientific">Caenimonas sedimenti</name>
    <dbReference type="NCBI Taxonomy" id="2596921"/>
    <lineage>
        <taxon>Bacteria</taxon>
        <taxon>Pseudomonadati</taxon>
        <taxon>Pseudomonadota</taxon>
        <taxon>Betaproteobacteria</taxon>
        <taxon>Burkholderiales</taxon>
        <taxon>Comamonadaceae</taxon>
        <taxon>Caenimonas</taxon>
    </lineage>
</organism>
<keyword evidence="4" id="KW-0676">Redox-active center</keyword>
<dbReference type="PANTHER" id="PTHR42852">
    <property type="entry name" value="THIOL:DISULFIDE INTERCHANGE PROTEIN DSBE"/>
    <property type="match status" value="1"/>
</dbReference>
<evidence type="ECO:0000256" key="3">
    <source>
        <dbReference type="ARBA" id="ARBA00023157"/>
    </source>
</evidence>
<dbReference type="Pfam" id="PF08534">
    <property type="entry name" value="Redoxin"/>
    <property type="match status" value="1"/>
</dbReference>
<evidence type="ECO:0000313" key="7">
    <source>
        <dbReference type="Proteomes" id="UP000318199"/>
    </source>
</evidence>
<dbReference type="InterPro" id="IPR017937">
    <property type="entry name" value="Thioredoxin_CS"/>
</dbReference>
<keyword evidence="3" id="KW-1015">Disulfide bond</keyword>
<dbReference type="InterPro" id="IPR013740">
    <property type="entry name" value="Redoxin"/>
</dbReference>
<dbReference type="InterPro" id="IPR050553">
    <property type="entry name" value="Thioredoxin_ResA/DsbE_sf"/>
</dbReference>
<dbReference type="InterPro" id="IPR013766">
    <property type="entry name" value="Thioredoxin_domain"/>
</dbReference>
<dbReference type="SUPFAM" id="SSF52833">
    <property type="entry name" value="Thioredoxin-like"/>
    <property type="match status" value="1"/>
</dbReference>
<evidence type="ECO:0000256" key="1">
    <source>
        <dbReference type="ARBA" id="ARBA00004196"/>
    </source>
</evidence>
<gene>
    <name evidence="6" type="ORF">FN976_20795</name>
</gene>
<evidence type="ECO:0000313" key="6">
    <source>
        <dbReference type="EMBL" id="TWO68841.1"/>
    </source>
</evidence>
<evidence type="ECO:0000259" key="5">
    <source>
        <dbReference type="PROSITE" id="PS51352"/>
    </source>
</evidence>
<accession>A0A562ZK93</accession>
<dbReference type="InterPro" id="IPR036249">
    <property type="entry name" value="Thioredoxin-like_sf"/>
</dbReference>
<comment type="caution">
    <text evidence="6">The sequence shown here is derived from an EMBL/GenBank/DDBJ whole genome shotgun (WGS) entry which is preliminary data.</text>
</comment>
<dbReference type="PROSITE" id="PS51352">
    <property type="entry name" value="THIOREDOXIN_2"/>
    <property type="match status" value="1"/>
</dbReference>
<protein>
    <submittedName>
        <fullName evidence="6">TlpA family protein disulfide reductase</fullName>
    </submittedName>
</protein>
<dbReference type="GO" id="GO:0030313">
    <property type="term" value="C:cell envelope"/>
    <property type="evidence" value="ECO:0007669"/>
    <property type="project" value="UniProtKB-SubCell"/>
</dbReference>
<comment type="subcellular location">
    <subcellularLocation>
        <location evidence="1">Cell envelope</location>
    </subcellularLocation>
</comment>
<dbReference type="CDD" id="cd02966">
    <property type="entry name" value="TlpA_like_family"/>
    <property type="match status" value="1"/>
</dbReference>
<dbReference type="RefSeq" id="WP_145894993.1">
    <property type="nucleotide sequence ID" value="NZ_VOBQ01000017.1"/>
</dbReference>
<reference evidence="6 7" key="1">
    <citation type="submission" date="2019-07" db="EMBL/GenBank/DDBJ databases">
        <title>Caenimonas sedimenti sp. nov., isolated from activated sludge.</title>
        <authorList>
            <person name="Xu J."/>
        </authorList>
    </citation>
    <scope>NUCLEOTIDE SEQUENCE [LARGE SCALE GENOMIC DNA]</scope>
    <source>
        <strain evidence="6 7">HX-9-20</strain>
    </source>
</reference>